<feature type="transmembrane region" description="Helical" evidence="1">
    <location>
        <begin position="32"/>
        <end position="51"/>
    </location>
</feature>
<dbReference type="InterPro" id="IPR048147">
    <property type="entry name" value="CBO0543-like"/>
</dbReference>
<dbReference type="AlphaFoldDB" id="A0A1W2AHV8"/>
<evidence type="ECO:0000313" key="3">
    <source>
        <dbReference type="Proteomes" id="UP000192738"/>
    </source>
</evidence>
<proteinExistence type="predicted"/>
<feature type="transmembrane region" description="Helical" evidence="1">
    <location>
        <begin position="95"/>
        <end position="115"/>
    </location>
</feature>
<keyword evidence="1" id="KW-0472">Membrane</keyword>
<name>A0A1W2AHV8_9FIRM</name>
<dbReference type="EMBL" id="FWXI01000005">
    <property type="protein sequence ID" value="SMC60082.1"/>
    <property type="molecule type" value="Genomic_DNA"/>
</dbReference>
<keyword evidence="3" id="KW-1185">Reference proteome</keyword>
<sequence>MSKEYWVILALAIASILLLTVFGRRDKPRESLLLLLMAQTVTWPATILLVFAGKIESPIRLFPNATDSNFILAFVFLPTVYVAYYWHYPRNKSRIVQIAHTLAFAGIGTLIHVAVQKYTNLLVYIAFSGYKLWLMGIVSNYVLRIYADWYFEKLAKARSSNS</sequence>
<keyword evidence="1" id="KW-1133">Transmembrane helix</keyword>
<dbReference type="OrthoDB" id="2664017at2"/>
<feature type="transmembrane region" description="Helical" evidence="1">
    <location>
        <begin position="6"/>
        <end position="23"/>
    </location>
</feature>
<dbReference type="STRING" id="112901.SAMN04488500_105299"/>
<dbReference type="NCBIfam" id="NF041644">
    <property type="entry name" value="CBO0543_fam"/>
    <property type="match status" value="1"/>
</dbReference>
<dbReference type="RefSeq" id="WP_084575206.1">
    <property type="nucleotide sequence ID" value="NZ_CP155572.1"/>
</dbReference>
<organism evidence="2 3">
    <name type="scientific">Sporomusa malonica</name>
    <dbReference type="NCBI Taxonomy" id="112901"/>
    <lineage>
        <taxon>Bacteria</taxon>
        <taxon>Bacillati</taxon>
        <taxon>Bacillota</taxon>
        <taxon>Negativicutes</taxon>
        <taxon>Selenomonadales</taxon>
        <taxon>Sporomusaceae</taxon>
        <taxon>Sporomusa</taxon>
    </lineage>
</organism>
<keyword evidence="1" id="KW-0812">Transmembrane</keyword>
<reference evidence="2 3" key="1">
    <citation type="submission" date="2017-04" db="EMBL/GenBank/DDBJ databases">
        <authorList>
            <person name="Afonso C.L."/>
            <person name="Miller P.J."/>
            <person name="Scott M.A."/>
            <person name="Spackman E."/>
            <person name="Goraichik I."/>
            <person name="Dimitrov K.M."/>
            <person name="Suarez D.L."/>
            <person name="Swayne D.E."/>
        </authorList>
    </citation>
    <scope>NUCLEOTIDE SEQUENCE [LARGE SCALE GENOMIC DNA]</scope>
    <source>
        <strain evidence="2 3">DSM 5090</strain>
    </source>
</reference>
<gene>
    <name evidence="2" type="ORF">SAMN04488500_105299</name>
</gene>
<protein>
    <submittedName>
        <fullName evidence="2">Uncharacterized protein</fullName>
    </submittedName>
</protein>
<accession>A0A1W2AHV8</accession>
<dbReference type="Proteomes" id="UP000192738">
    <property type="component" value="Unassembled WGS sequence"/>
</dbReference>
<evidence type="ECO:0000313" key="2">
    <source>
        <dbReference type="EMBL" id="SMC60082.1"/>
    </source>
</evidence>
<feature type="transmembrane region" description="Helical" evidence="1">
    <location>
        <begin position="71"/>
        <end position="88"/>
    </location>
</feature>
<evidence type="ECO:0000256" key="1">
    <source>
        <dbReference type="SAM" id="Phobius"/>
    </source>
</evidence>
<feature type="transmembrane region" description="Helical" evidence="1">
    <location>
        <begin position="121"/>
        <end position="143"/>
    </location>
</feature>